<dbReference type="PANTHER" id="PTHR45713">
    <property type="entry name" value="FTP DOMAIN-CONTAINING PROTEIN"/>
    <property type="match status" value="1"/>
</dbReference>
<dbReference type="Gene3D" id="2.60.120.260">
    <property type="entry name" value="Galactose-binding domain-like"/>
    <property type="match status" value="1"/>
</dbReference>
<dbReference type="Pfam" id="PF22633">
    <property type="entry name" value="F5_F8_type_C_2"/>
    <property type="match status" value="1"/>
</dbReference>
<sequence>MCRSYTEVLTSRVLAYLDQIQLSYQLTSSSPLQACTSSSTAKVDDITADITCSTEDAVSRVTLSGSGVTKLCSLYISGGRNVALKQATQQSSRYYPAEAPDSFKADNAVDGRVGDGSRDDARLTCTHTNYADDPDWWTVNFTQAADVTRFLVYNRDGKFDT</sequence>
<comment type="caution">
    <text evidence="1">The sequence shown here is derived from an EMBL/GenBank/DDBJ whole genome shotgun (WGS) entry which is preliminary data.</text>
</comment>
<dbReference type="EMBL" id="BMAT01013531">
    <property type="protein sequence ID" value="GFS14713.1"/>
    <property type="molecule type" value="Genomic_DNA"/>
</dbReference>
<gene>
    <name evidence="1" type="ORF">ElyMa_006752900</name>
</gene>
<dbReference type="PANTHER" id="PTHR45713:SF6">
    <property type="entry name" value="F5_8 TYPE C DOMAIN-CONTAINING PROTEIN"/>
    <property type="match status" value="1"/>
</dbReference>
<name>A0AAV4IYF6_9GAST</name>
<proteinExistence type="predicted"/>
<dbReference type="AlphaFoldDB" id="A0AAV4IYF6"/>
<evidence type="ECO:0000313" key="2">
    <source>
        <dbReference type="Proteomes" id="UP000762676"/>
    </source>
</evidence>
<keyword evidence="2" id="KW-1185">Reference proteome</keyword>
<organism evidence="1 2">
    <name type="scientific">Elysia marginata</name>
    <dbReference type="NCBI Taxonomy" id="1093978"/>
    <lineage>
        <taxon>Eukaryota</taxon>
        <taxon>Metazoa</taxon>
        <taxon>Spiralia</taxon>
        <taxon>Lophotrochozoa</taxon>
        <taxon>Mollusca</taxon>
        <taxon>Gastropoda</taxon>
        <taxon>Heterobranchia</taxon>
        <taxon>Euthyneura</taxon>
        <taxon>Panpulmonata</taxon>
        <taxon>Sacoglossa</taxon>
        <taxon>Placobranchoidea</taxon>
        <taxon>Plakobranchidae</taxon>
        <taxon>Elysia</taxon>
    </lineage>
</organism>
<dbReference type="SUPFAM" id="SSF49785">
    <property type="entry name" value="Galactose-binding domain-like"/>
    <property type="match status" value="1"/>
</dbReference>
<reference evidence="1 2" key="1">
    <citation type="journal article" date="2021" name="Elife">
        <title>Chloroplast acquisition without the gene transfer in kleptoplastic sea slugs, Plakobranchus ocellatus.</title>
        <authorList>
            <person name="Maeda T."/>
            <person name="Takahashi S."/>
            <person name="Yoshida T."/>
            <person name="Shimamura S."/>
            <person name="Takaki Y."/>
            <person name="Nagai Y."/>
            <person name="Toyoda A."/>
            <person name="Suzuki Y."/>
            <person name="Arimoto A."/>
            <person name="Ishii H."/>
            <person name="Satoh N."/>
            <person name="Nishiyama T."/>
            <person name="Hasebe M."/>
            <person name="Maruyama T."/>
            <person name="Minagawa J."/>
            <person name="Obokata J."/>
            <person name="Shigenobu S."/>
        </authorList>
    </citation>
    <scope>NUCLEOTIDE SEQUENCE [LARGE SCALE GENOMIC DNA]</scope>
</reference>
<protein>
    <submittedName>
        <fullName evidence="1">Fucolectin-related protein</fullName>
    </submittedName>
</protein>
<evidence type="ECO:0000313" key="1">
    <source>
        <dbReference type="EMBL" id="GFS14713.1"/>
    </source>
</evidence>
<dbReference type="InterPro" id="IPR051941">
    <property type="entry name" value="BG_Antigen-Binding_Lectin"/>
</dbReference>
<accession>A0AAV4IYF6</accession>
<dbReference type="Proteomes" id="UP000762676">
    <property type="component" value="Unassembled WGS sequence"/>
</dbReference>
<dbReference type="InterPro" id="IPR008979">
    <property type="entry name" value="Galactose-bd-like_sf"/>
</dbReference>